<keyword evidence="1" id="KW-1133">Transmembrane helix</keyword>
<protein>
    <submittedName>
        <fullName evidence="2">Uncharacterized protein</fullName>
    </submittedName>
</protein>
<keyword evidence="1" id="KW-0472">Membrane</keyword>
<comment type="caution">
    <text evidence="2">The sequence shown here is derived from an EMBL/GenBank/DDBJ whole genome shotgun (WGS) entry which is preliminary data.</text>
</comment>
<name>A0ABT2E2T8_9ENTR</name>
<accession>A0ABT2E2T8</accession>
<dbReference type="EMBL" id="JALIGE010000074">
    <property type="protein sequence ID" value="MCS2162194.1"/>
    <property type="molecule type" value="Genomic_DNA"/>
</dbReference>
<reference evidence="2 3" key="1">
    <citation type="submission" date="2022-04" db="EMBL/GenBank/DDBJ databases">
        <title>Proposal of a three novel species of Scandinavium, Scandinavium hiltneri, Scandinavium manionii, Scandinavium tedordense.</title>
        <authorList>
            <person name="Maddock D.W."/>
            <person name="Brady C.L."/>
            <person name="Denman S."/>
            <person name="Arnold D."/>
        </authorList>
    </citation>
    <scope>NUCLEOTIDE SEQUENCE [LARGE SCALE GENOMIC DNA]</scope>
    <source>
        <strain evidence="2 3">H11S7</strain>
    </source>
</reference>
<keyword evidence="3" id="KW-1185">Reference proteome</keyword>
<organism evidence="2 3">
    <name type="scientific">Scandinavium hiltneri</name>
    <dbReference type="NCBI Taxonomy" id="2926519"/>
    <lineage>
        <taxon>Bacteria</taxon>
        <taxon>Pseudomonadati</taxon>
        <taxon>Pseudomonadota</taxon>
        <taxon>Gammaproteobacteria</taxon>
        <taxon>Enterobacterales</taxon>
        <taxon>Enterobacteriaceae</taxon>
        <taxon>Scandinavium</taxon>
    </lineage>
</organism>
<dbReference type="Proteomes" id="UP001205357">
    <property type="component" value="Unassembled WGS sequence"/>
</dbReference>
<dbReference type="RefSeq" id="WP_258988763.1">
    <property type="nucleotide sequence ID" value="NZ_JALIGE010000074.1"/>
</dbReference>
<proteinExistence type="predicted"/>
<feature type="transmembrane region" description="Helical" evidence="1">
    <location>
        <begin position="6"/>
        <end position="22"/>
    </location>
</feature>
<evidence type="ECO:0000313" key="2">
    <source>
        <dbReference type="EMBL" id="MCS2162194.1"/>
    </source>
</evidence>
<gene>
    <name evidence="2" type="ORF">MUU47_13920</name>
</gene>
<sequence length="59" mass="6635">MNIYVILSITLSVKILLSYALYKKHQMAFKRMSLPTKSAVIGSGWLATYGLFQLLEGII</sequence>
<keyword evidence="1" id="KW-0812">Transmembrane</keyword>
<evidence type="ECO:0000256" key="1">
    <source>
        <dbReference type="SAM" id="Phobius"/>
    </source>
</evidence>
<evidence type="ECO:0000313" key="3">
    <source>
        <dbReference type="Proteomes" id="UP001205357"/>
    </source>
</evidence>